<dbReference type="Proteomes" id="UP000504632">
    <property type="component" value="Chromosome 2"/>
</dbReference>
<organism evidence="10 11">
    <name type="scientific">Chanos chanos</name>
    <name type="common">Milkfish</name>
    <name type="synonym">Mugil chanos</name>
    <dbReference type="NCBI Taxonomy" id="29144"/>
    <lineage>
        <taxon>Eukaryota</taxon>
        <taxon>Metazoa</taxon>
        <taxon>Chordata</taxon>
        <taxon>Craniata</taxon>
        <taxon>Vertebrata</taxon>
        <taxon>Euteleostomi</taxon>
        <taxon>Actinopterygii</taxon>
        <taxon>Neopterygii</taxon>
        <taxon>Teleostei</taxon>
        <taxon>Ostariophysi</taxon>
        <taxon>Gonorynchiformes</taxon>
        <taxon>Chanidae</taxon>
        <taxon>Chanos</taxon>
    </lineage>
</organism>
<dbReference type="FunFam" id="2.60.40.10:FF:000373">
    <property type="entry name" value="fibronectin type-III domain-containing protein 3A isoform X1"/>
    <property type="match status" value="1"/>
</dbReference>
<dbReference type="RefSeq" id="XP_030650313.1">
    <property type="nucleotide sequence ID" value="XM_030794453.1"/>
</dbReference>
<feature type="region of interest" description="Disordered" evidence="7">
    <location>
        <begin position="556"/>
        <end position="575"/>
    </location>
</feature>
<feature type="domain" description="Fibronectin type-III" evidence="9">
    <location>
        <begin position="377"/>
        <end position="468"/>
    </location>
</feature>
<feature type="domain" description="Fibronectin type-III" evidence="9">
    <location>
        <begin position="948"/>
        <end position="1042"/>
    </location>
</feature>
<protein>
    <submittedName>
        <fullName evidence="11">Fibronectin type-III domain-containing protein 3a-like</fullName>
    </submittedName>
</protein>
<dbReference type="OrthoDB" id="443915at2759"/>
<name>A0A6J2X105_CHACN</name>
<comment type="similarity">
    <text evidence="6">Belongs to the FNDC3 family.</text>
</comment>
<comment type="subcellular location">
    <subcellularLocation>
        <location evidence="1">Membrane</location>
        <topology evidence="1">Single-pass membrane protein</topology>
    </subcellularLocation>
</comment>
<accession>A0A6J2X105</accession>
<feature type="region of interest" description="Disordered" evidence="7">
    <location>
        <begin position="1120"/>
        <end position="1143"/>
    </location>
</feature>
<feature type="transmembrane region" description="Helical" evidence="8">
    <location>
        <begin position="1166"/>
        <end position="1190"/>
    </location>
</feature>
<feature type="region of interest" description="Disordered" evidence="7">
    <location>
        <begin position="203"/>
        <end position="238"/>
    </location>
</feature>
<dbReference type="GO" id="GO:0016020">
    <property type="term" value="C:membrane"/>
    <property type="evidence" value="ECO:0007669"/>
    <property type="project" value="UniProtKB-SubCell"/>
</dbReference>
<dbReference type="PROSITE" id="PS50853">
    <property type="entry name" value="FN3"/>
    <property type="match status" value="8"/>
</dbReference>
<feature type="domain" description="Fibronectin type-III" evidence="9">
    <location>
        <begin position="569"/>
        <end position="661"/>
    </location>
</feature>
<feature type="domain" description="Fibronectin type-III" evidence="9">
    <location>
        <begin position="280"/>
        <end position="373"/>
    </location>
</feature>
<reference evidence="11" key="1">
    <citation type="submission" date="2025-08" db="UniProtKB">
        <authorList>
            <consortium name="RefSeq"/>
        </authorList>
    </citation>
    <scope>IDENTIFICATION</scope>
</reference>
<dbReference type="Pfam" id="PF00041">
    <property type="entry name" value="fn3"/>
    <property type="match status" value="5"/>
</dbReference>
<dbReference type="PRINTS" id="PR00014">
    <property type="entry name" value="FNTYPEIII"/>
</dbReference>
<evidence type="ECO:0000256" key="5">
    <source>
        <dbReference type="ARBA" id="ARBA00023136"/>
    </source>
</evidence>
<dbReference type="PANTHER" id="PTHR24099:SF14">
    <property type="entry name" value="FIBRONECTIN TYPE III DOMAIN CONTAINING 3C2-RELATED"/>
    <property type="match status" value="1"/>
</dbReference>
<dbReference type="InParanoid" id="A0A6J2X105"/>
<keyword evidence="5 8" id="KW-0472">Membrane</keyword>
<dbReference type="PANTHER" id="PTHR24099">
    <property type="entry name" value="E3 UBIQUITIN-PROTEIN LIGASE TRIM36-RELATED"/>
    <property type="match status" value="1"/>
</dbReference>
<feature type="region of interest" description="Disordered" evidence="7">
    <location>
        <begin position="279"/>
        <end position="304"/>
    </location>
</feature>
<dbReference type="InterPro" id="IPR050617">
    <property type="entry name" value="E3_ligase_FN3/SPRY"/>
</dbReference>
<dbReference type="InterPro" id="IPR013783">
    <property type="entry name" value="Ig-like_fold"/>
</dbReference>
<feature type="domain" description="Fibronectin type-III" evidence="9">
    <location>
        <begin position="662"/>
        <end position="758"/>
    </location>
</feature>
<proteinExistence type="inferred from homology"/>
<evidence type="ECO:0000256" key="7">
    <source>
        <dbReference type="SAM" id="MobiDB-lite"/>
    </source>
</evidence>
<dbReference type="GeneID" id="115830304"/>
<dbReference type="SMART" id="SM00060">
    <property type="entry name" value="FN3"/>
    <property type="match status" value="8"/>
</dbReference>
<evidence type="ECO:0000313" key="11">
    <source>
        <dbReference type="RefSeq" id="XP_030650313.1"/>
    </source>
</evidence>
<evidence type="ECO:0000256" key="4">
    <source>
        <dbReference type="ARBA" id="ARBA00022989"/>
    </source>
</evidence>
<feature type="compositionally biased region" description="Low complexity" evidence="7">
    <location>
        <begin position="288"/>
        <end position="304"/>
    </location>
</feature>
<dbReference type="Gene3D" id="2.60.40.10">
    <property type="entry name" value="Immunoglobulins"/>
    <property type="match status" value="8"/>
</dbReference>
<evidence type="ECO:0000259" key="9">
    <source>
        <dbReference type="PROSITE" id="PS50853"/>
    </source>
</evidence>
<keyword evidence="3" id="KW-0677">Repeat</keyword>
<gene>
    <name evidence="11" type="primary">LOC115830304</name>
</gene>
<evidence type="ECO:0000256" key="8">
    <source>
        <dbReference type="SAM" id="Phobius"/>
    </source>
</evidence>
<keyword evidence="10" id="KW-1185">Reference proteome</keyword>
<dbReference type="CDD" id="cd00063">
    <property type="entry name" value="FN3"/>
    <property type="match status" value="8"/>
</dbReference>
<feature type="domain" description="Fibronectin type-III" evidence="9">
    <location>
        <begin position="762"/>
        <end position="852"/>
    </location>
</feature>
<evidence type="ECO:0000256" key="1">
    <source>
        <dbReference type="ARBA" id="ARBA00004167"/>
    </source>
</evidence>
<evidence type="ECO:0000313" key="10">
    <source>
        <dbReference type="Proteomes" id="UP000504632"/>
    </source>
</evidence>
<keyword evidence="2 8" id="KW-0812">Transmembrane</keyword>
<evidence type="ECO:0000256" key="6">
    <source>
        <dbReference type="ARBA" id="ARBA00038207"/>
    </source>
</evidence>
<dbReference type="InterPro" id="IPR036116">
    <property type="entry name" value="FN3_sf"/>
</dbReference>
<dbReference type="InterPro" id="IPR003961">
    <property type="entry name" value="FN3_dom"/>
</dbReference>
<sequence>MTDQPLPLEATPMLAEVPLVPHTLGGDGMHQVIYLHMNPLEPFSIHTEDGYIQYITGPAHVPVLSPSSSFPPVYGSQVVEDNGMRKILVLPHAAEFHHPLPPVLPHLPHYLSPHPAMLQHPHMYPAEPPLPQTQRLTLLPVYSEHDVMCHSVPLPVRDERLAKMQEQPQRKQRAGHLASANGMTLACSPPTALRLHNGHNKSYTGPVASPKPLKHKSFGRTRTTPLTGPEQHRDTEEEVRRVQELLSSVCKPTVGGVTSCSAVLSWRPPIPLPSTADLPHRTPPQCTPPQRTHPQCTPPQRTHPQRTSLLTYELALSQSGTNGDFNLVYQGKDTSCTVGDLRPATHYYVRVCVACSSVKGAPSEAVGFTTLCGAPDTPASPRLILRTRSCVGLQWKAPSDNGSKISCFVLECSEGKQNAFKEVYRGLAKHYKVVRLSPSTKYTFRIAAENQIGTSAFSELLTCSTADCVPAPPAPPQLMGAGVTWLNLRWSAPCGPVCRDTLTYIVEMEEDGSGCGFRPRHRGEDLCCVVTKLRRHTSYRVRLLAANSEGCSQPSVTVEYRTSPDKPSRPSSPCVQGPVQPHSLCAVWDPPEDDGGSLITRYVLELCHSGTEWDIVYSGPLRQFVCEDLEAGKWYKLRVYCLSSGGQSQVSETLSVQTAPVCPGMCQALHTTGGATSSEIPLSWDPPLCDGGAQVTAYAVEMAVSEGSERQQVYRGSEGSCLVRRLLPDTTYCFWVKAANEAGWGPLSDTCQASTTPAPPEQCSPPQLLLQTPSSVLARWEAPAGRGAEVFVFRLEWGVEKGMMVLVYSGPSLQCELKDLLPATAYYCRVQAANVAGSGTFSHVAMVTTPPSVPAAVQHVEVVEDALSDSSPTSLALQWAEPCCHGAEIVGYNIDFGDQLPLAVGRVNSYILENLQPATTYRIRVQAVNSVGAGPFSATLKAQTRPLPPGPLVLECASSGPQSLKLRWADGPGGAAQSRGTQYCLYMQASADRSVCIYSGPCHSFKVQRLNEATVYQFCIQVHSEAGLGPLSPLYRFSTSRSPPAQLRAPRVESVGGHRYVVRWEALQPIKGDSVVYMLQLLRGRGIEQLYRGPETVYTWHGPPAGSGDWRLRVCAGRRSPDSGELWGPPSLSTPLPTAEPPREARVSAAQGAQARRRKRPSDEQFAILLLLGFATLAILLAVLIQYCVIE</sequence>
<keyword evidence="4 8" id="KW-1133">Transmembrane helix</keyword>
<evidence type="ECO:0000256" key="3">
    <source>
        <dbReference type="ARBA" id="ARBA00022737"/>
    </source>
</evidence>
<dbReference type="FunFam" id="2.60.40.10:FF:000180">
    <property type="entry name" value="Fibronectin type III domain containing 3A"/>
    <property type="match status" value="1"/>
</dbReference>
<evidence type="ECO:0000256" key="2">
    <source>
        <dbReference type="ARBA" id="ARBA00022692"/>
    </source>
</evidence>
<feature type="domain" description="Fibronectin type-III" evidence="9">
    <location>
        <begin position="853"/>
        <end position="947"/>
    </location>
</feature>
<dbReference type="AlphaFoldDB" id="A0A6J2X105"/>
<dbReference type="SUPFAM" id="SSF49265">
    <property type="entry name" value="Fibronectin type III"/>
    <property type="match status" value="5"/>
</dbReference>
<feature type="domain" description="Fibronectin type-III" evidence="9">
    <location>
        <begin position="472"/>
        <end position="565"/>
    </location>
</feature>